<dbReference type="Proteomes" id="UP000076871">
    <property type="component" value="Unassembled WGS sequence"/>
</dbReference>
<sequence length="648" mass="69297">MHATAHDATGAGRQPANWPALQALAFLSPPSPSPSLDADAIFALSSFGEIPILLDSGIYQEVNHVDSQKEEPVSGFYHMDAGSKGTSLDCIKSTLDTASRTPLHGVEFDSKENSRCTPGTSSCDSPMAQISPAEPNNGFYEQGLPSATGDSDFTVDAFLVPPSVYDKFSAASSVGPGQDSLPVSPTVSPTGSVTISPAGSPMSAYFVISPSPSRMQNTGFAENVAPNGGACLGLTPHYSGASRSSSSLSRTLFGSGSVFSPSPSIVTNSANSSPAKSDRGRLGLRRIYKSRSCSPMQSGNITSGNSLRESDATAPTSEPVTPIGGAFDIPVVAHRRTDSSSTTTSARSVRSVRSLRSIRSCHISSPLASPSPSGCEAPPLPGILGWLRDIRIELWIDQEGSGAVRPTFTLMGYTVDRSKVEQDTGLVNALTFGLADFKPTTRQVFTFQTGDPDRQPVLRTLRVAGDDPKDYISQQAVLTVDSNGVYSVHGVEFFDLQPHQAPLVLRWQFEYFVHDNLAETQQTIIPSEMTLTPLRFSCSPGLLHPTHGKKKARLLNVFKRSRSVKLIAEKIDVPRPSPEASRTMPLEPHYSKEGSDRAAELLHAHAVPHHARQGEIHHQATHGLKRSPKLTLHITAPASSSELELDVR</sequence>
<feature type="region of interest" description="Disordered" evidence="1">
    <location>
        <begin position="287"/>
        <end position="325"/>
    </location>
</feature>
<dbReference type="InParanoid" id="A0A165F7D3"/>
<reference evidence="2 3" key="1">
    <citation type="journal article" date="2016" name="Mol. Biol. Evol.">
        <title>Comparative Genomics of Early-Diverging Mushroom-Forming Fungi Provides Insights into the Origins of Lignocellulose Decay Capabilities.</title>
        <authorList>
            <person name="Nagy L.G."/>
            <person name="Riley R."/>
            <person name="Tritt A."/>
            <person name="Adam C."/>
            <person name="Daum C."/>
            <person name="Floudas D."/>
            <person name="Sun H."/>
            <person name="Yadav J.S."/>
            <person name="Pangilinan J."/>
            <person name="Larsson K.H."/>
            <person name="Matsuura K."/>
            <person name="Barry K."/>
            <person name="Labutti K."/>
            <person name="Kuo R."/>
            <person name="Ohm R.A."/>
            <person name="Bhattacharya S.S."/>
            <person name="Shirouzu T."/>
            <person name="Yoshinaga Y."/>
            <person name="Martin F.M."/>
            <person name="Grigoriev I.V."/>
            <person name="Hibbett D.S."/>
        </authorList>
    </citation>
    <scope>NUCLEOTIDE SEQUENCE [LARGE SCALE GENOMIC DNA]</scope>
    <source>
        <strain evidence="2 3">93-53</strain>
    </source>
</reference>
<evidence type="ECO:0000313" key="3">
    <source>
        <dbReference type="Proteomes" id="UP000076871"/>
    </source>
</evidence>
<protein>
    <submittedName>
        <fullName evidence="2">Uncharacterized protein</fullName>
    </submittedName>
</protein>
<evidence type="ECO:0000313" key="2">
    <source>
        <dbReference type="EMBL" id="KZT08528.1"/>
    </source>
</evidence>
<dbReference type="EMBL" id="KV427614">
    <property type="protein sequence ID" value="KZT08528.1"/>
    <property type="molecule type" value="Genomic_DNA"/>
</dbReference>
<name>A0A165F7D3_9APHY</name>
<gene>
    <name evidence="2" type="ORF">LAESUDRAFT_723397</name>
</gene>
<feature type="region of interest" description="Disordered" evidence="1">
    <location>
        <begin position="263"/>
        <end position="282"/>
    </location>
</feature>
<evidence type="ECO:0000256" key="1">
    <source>
        <dbReference type="SAM" id="MobiDB-lite"/>
    </source>
</evidence>
<feature type="region of interest" description="Disordered" evidence="1">
    <location>
        <begin position="175"/>
        <end position="195"/>
    </location>
</feature>
<proteinExistence type="predicted"/>
<accession>A0A165F7D3</accession>
<feature type="compositionally biased region" description="Polar residues" evidence="1">
    <location>
        <begin position="291"/>
        <end position="319"/>
    </location>
</feature>
<dbReference type="RefSeq" id="XP_040766268.1">
    <property type="nucleotide sequence ID" value="XM_040908408.1"/>
</dbReference>
<feature type="compositionally biased region" description="Polar residues" evidence="1">
    <location>
        <begin position="181"/>
        <end position="195"/>
    </location>
</feature>
<dbReference type="GeneID" id="63825437"/>
<dbReference type="OrthoDB" id="3269398at2759"/>
<keyword evidence="3" id="KW-1185">Reference proteome</keyword>
<dbReference type="AlphaFoldDB" id="A0A165F7D3"/>
<organism evidence="2 3">
    <name type="scientific">Laetiporus sulphureus 93-53</name>
    <dbReference type="NCBI Taxonomy" id="1314785"/>
    <lineage>
        <taxon>Eukaryota</taxon>
        <taxon>Fungi</taxon>
        <taxon>Dikarya</taxon>
        <taxon>Basidiomycota</taxon>
        <taxon>Agaricomycotina</taxon>
        <taxon>Agaricomycetes</taxon>
        <taxon>Polyporales</taxon>
        <taxon>Laetiporus</taxon>
    </lineage>
</organism>